<dbReference type="GO" id="GO:0030198">
    <property type="term" value="P:extracellular matrix organization"/>
    <property type="evidence" value="ECO:0007669"/>
    <property type="project" value="TreeGrafter"/>
</dbReference>
<dbReference type="FunFam" id="2.170.130.20:FF:000001">
    <property type="entry name" value="Cysteine-rich secretory protein LCCL domain-containing 1"/>
    <property type="match status" value="1"/>
</dbReference>
<dbReference type="FunFam" id="3.40.50.410:FF:000009">
    <property type="entry name" value="Putative vitrin"/>
    <property type="match status" value="1"/>
</dbReference>
<comment type="subunit">
    <text evidence="10">Binds dermatan sulfate and chondroitin sulfate.</text>
</comment>
<feature type="chain" id="PRO_5043892882" description="Vitrin" evidence="12">
    <location>
        <begin position="27"/>
        <end position="656"/>
    </location>
</feature>
<feature type="domain" description="LCCL" evidence="14">
    <location>
        <begin position="60"/>
        <end position="133"/>
    </location>
</feature>
<feature type="domain" description="VWFA" evidence="13">
    <location>
        <begin position="473"/>
        <end position="646"/>
    </location>
</feature>
<protein>
    <recommendedName>
        <fullName evidence="11">Vitrin</fullName>
    </recommendedName>
</protein>
<dbReference type="InterPro" id="IPR036465">
    <property type="entry name" value="vWFA_dom_sf"/>
</dbReference>
<evidence type="ECO:0000256" key="6">
    <source>
        <dbReference type="ARBA" id="ARBA00022902"/>
    </source>
</evidence>
<evidence type="ECO:0000313" key="16">
    <source>
        <dbReference type="RefSeq" id="XP_021109378.1"/>
    </source>
</evidence>
<keyword evidence="8" id="KW-0325">Glycoprotein</keyword>
<dbReference type="PANTHER" id="PTHR24020:SF23">
    <property type="entry name" value="VITRIN"/>
    <property type="match status" value="1"/>
</dbReference>
<name>A0AAX6SNJ9_HETGA</name>
<dbReference type="GeneID" id="101722372"/>
<evidence type="ECO:0000256" key="9">
    <source>
        <dbReference type="ARBA" id="ARBA00060310"/>
    </source>
</evidence>
<dbReference type="InterPro" id="IPR050525">
    <property type="entry name" value="ECM_Assembly_Org"/>
</dbReference>
<dbReference type="GO" id="GO:0005614">
    <property type="term" value="C:interstitial matrix"/>
    <property type="evidence" value="ECO:0007669"/>
    <property type="project" value="TreeGrafter"/>
</dbReference>
<dbReference type="Pfam" id="PF03815">
    <property type="entry name" value="LCCL"/>
    <property type="match status" value="1"/>
</dbReference>
<proteinExistence type="predicted"/>
<dbReference type="CDD" id="cd01472">
    <property type="entry name" value="vWA_collagen"/>
    <property type="match status" value="2"/>
</dbReference>
<dbReference type="SMART" id="SM00327">
    <property type="entry name" value="VWA"/>
    <property type="match status" value="2"/>
</dbReference>
<dbReference type="GO" id="GO:0007399">
    <property type="term" value="P:nervous system development"/>
    <property type="evidence" value="ECO:0007669"/>
    <property type="project" value="UniProtKB-KW"/>
</dbReference>
<evidence type="ECO:0000256" key="5">
    <source>
        <dbReference type="ARBA" id="ARBA00022737"/>
    </source>
</evidence>
<comment type="function">
    <text evidence="9">Promotes matrix assembly and cell adhesiveness. Plays a role in spinal cord formation by regulating the proliferation and differentiation of neural stem cells.</text>
</comment>
<keyword evidence="4 12" id="KW-0732">Signal</keyword>
<feature type="domain" description="VWFA" evidence="13">
    <location>
        <begin position="271"/>
        <end position="456"/>
    </location>
</feature>
<keyword evidence="6" id="KW-0524">Neurogenesis</keyword>
<organism evidence="15 16">
    <name type="scientific">Heterocephalus glaber</name>
    <name type="common">Naked mole rat</name>
    <dbReference type="NCBI Taxonomy" id="10181"/>
    <lineage>
        <taxon>Eukaryota</taxon>
        <taxon>Metazoa</taxon>
        <taxon>Chordata</taxon>
        <taxon>Craniata</taxon>
        <taxon>Vertebrata</taxon>
        <taxon>Euteleostomi</taxon>
        <taxon>Mammalia</taxon>
        <taxon>Eutheria</taxon>
        <taxon>Euarchontoglires</taxon>
        <taxon>Glires</taxon>
        <taxon>Rodentia</taxon>
        <taxon>Hystricomorpha</taxon>
        <taxon>Bathyergidae</taxon>
        <taxon>Heterocephalus</taxon>
    </lineage>
</organism>
<evidence type="ECO:0000256" key="8">
    <source>
        <dbReference type="ARBA" id="ARBA00023180"/>
    </source>
</evidence>
<sequence>MGIAVLTMKASVIEMFLVLLVTGIHSNKEMAKKSKRPKFTVPQINCDVQAGKIINPEFIVKCPAGCQDPKYHVYGTSVYASYSSLCGAAVHSGVLDNSGGKILVQKVAGQSGYRGSYSNGVQSLSLPRWRESFIVSESKPKKGVTYPSALIYSSSKTPAAKADETTKAYQKPSVPETTAQPVALMQVLANLETEATHITLPKPSLLVASDTSSPRPQPMGHRSWEMDSRSTAAYIGSQNSPSAGPGFVPKEELSTQALEPVSLGDPNCKVDLSFLIDGSSSIGKRRFRIQKQFLADVAQAVDIGPSGPLMGVVQYGDNPATHFNLKTHTNSRDLKAAIEKITLRGGLSNAGRAISFVTKNFFSKANGNRGGAPNVAVVLLDGWPTDKVEETSRLARESGINIFFITIEAALENEKQYVVEPNFASKAVCRTNGYYSFSVQSWFGLRKTVQPLVKRICDTDRLACSKTCFNSADIGFIIDGSSSVGTGNFRTVLQFVANLSKEFEISDTDTRIGAVQYTYEQRLEFGFDKYHTKADILNAIKSVGYWSGGTSTGAAIHYALEQLFKKSKPNKRKLMILITDGKSYDDVRIPAMAAHQRGVITYAIGVAWAAQEELDIIATHPARDHSFFVDEFDNLYTSVPKIIRNICTEFNSQPRN</sequence>
<dbReference type="GO" id="GO:0010811">
    <property type="term" value="P:positive regulation of cell-substrate adhesion"/>
    <property type="evidence" value="ECO:0007669"/>
    <property type="project" value="TreeGrafter"/>
</dbReference>
<dbReference type="PROSITE" id="PS50234">
    <property type="entry name" value="VWFA"/>
    <property type="match status" value="2"/>
</dbReference>
<dbReference type="SUPFAM" id="SSF53300">
    <property type="entry name" value="vWA-like"/>
    <property type="match status" value="2"/>
</dbReference>
<evidence type="ECO:0000256" key="7">
    <source>
        <dbReference type="ARBA" id="ARBA00023157"/>
    </source>
</evidence>
<dbReference type="Proteomes" id="UP000694906">
    <property type="component" value="Unplaced"/>
</dbReference>
<keyword evidence="2" id="KW-0964">Secreted</keyword>
<accession>A0AAX6SNJ9</accession>
<dbReference type="RefSeq" id="XP_021109378.1">
    <property type="nucleotide sequence ID" value="XM_021253719.1"/>
</dbReference>
<dbReference type="Gene3D" id="2.170.130.20">
    <property type="entry name" value="LCCL-like domain"/>
    <property type="match status" value="1"/>
</dbReference>
<reference evidence="16" key="1">
    <citation type="submission" date="2025-08" db="UniProtKB">
        <authorList>
            <consortium name="RefSeq"/>
        </authorList>
    </citation>
    <scope>IDENTIFICATION</scope>
</reference>
<dbReference type="Pfam" id="PF00092">
    <property type="entry name" value="VWA"/>
    <property type="match status" value="2"/>
</dbReference>
<evidence type="ECO:0000256" key="10">
    <source>
        <dbReference type="ARBA" id="ARBA00063385"/>
    </source>
</evidence>
<dbReference type="PROSITE" id="PS50820">
    <property type="entry name" value="LCCL"/>
    <property type="match status" value="1"/>
</dbReference>
<evidence type="ECO:0000256" key="11">
    <source>
        <dbReference type="ARBA" id="ARBA00073850"/>
    </source>
</evidence>
<dbReference type="PRINTS" id="PR00453">
    <property type="entry name" value="VWFADOMAIN"/>
</dbReference>
<evidence type="ECO:0000259" key="13">
    <source>
        <dbReference type="PROSITE" id="PS50234"/>
    </source>
</evidence>
<evidence type="ECO:0000256" key="3">
    <source>
        <dbReference type="ARBA" id="ARBA00022530"/>
    </source>
</evidence>
<evidence type="ECO:0000259" key="14">
    <source>
        <dbReference type="PROSITE" id="PS50820"/>
    </source>
</evidence>
<dbReference type="CTD" id="5212"/>
<feature type="signal peptide" evidence="12">
    <location>
        <begin position="1"/>
        <end position="26"/>
    </location>
</feature>
<keyword evidence="15" id="KW-1185">Reference proteome</keyword>
<keyword evidence="7" id="KW-1015">Disulfide bond</keyword>
<evidence type="ECO:0000256" key="1">
    <source>
        <dbReference type="ARBA" id="ARBA00004498"/>
    </source>
</evidence>
<gene>
    <name evidence="16" type="primary">Vit</name>
</gene>
<evidence type="ECO:0000256" key="12">
    <source>
        <dbReference type="SAM" id="SignalP"/>
    </source>
</evidence>
<dbReference type="SMART" id="SM00603">
    <property type="entry name" value="LCCL"/>
    <property type="match status" value="1"/>
</dbReference>
<evidence type="ECO:0000256" key="4">
    <source>
        <dbReference type="ARBA" id="ARBA00022729"/>
    </source>
</evidence>
<keyword evidence="5" id="KW-0677">Repeat</keyword>
<dbReference type="AlphaFoldDB" id="A0AAX6SNJ9"/>
<evidence type="ECO:0000256" key="2">
    <source>
        <dbReference type="ARBA" id="ARBA00022525"/>
    </source>
</evidence>
<dbReference type="Gene3D" id="3.40.50.410">
    <property type="entry name" value="von Willebrand factor, type A domain"/>
    <property type="match status" value="2"/>
</dbReference>
<dbReference type="SUPFAM" id="SSF69848">
    <property type="entry name" value="LCCL domain"/>
    <property type="match status" value="1"/>
</dbReference>
<keyword evidence="3" id="KW-0272">Extracellular matrix</keyword>
<dbReference type="InterPro" id="IPR036609">
    <property type="entry name" value="LCCL_sf"/>
</dbReference>
<dbReference type="InterPro" id="IPR004043">
    <property type="entry name" value="LCCL"/>
</dbReference>
<dbReference type="InterPro" id="IPR002035">
    <property type="entry name" value="VWF_A"/>
</dbReference>
<comment type="subcellular location">
    <subcellularLocation>
        <location evidence="1">Secreted</location>
        <location evidence="1">Extracellular space</location>
        <location evidence="1">Extracellular matrix</location>
    </subcellularLocation>
</comment>
<dbReference type="PANTHER" id="PTHR24020">
    <property type="entry name" value="COLLAGEN ALPHA"/>
    <property type="match status" value="1"/>
</dbReference>
<evidence type="ECO:0000313" key="15">
    <source>
        <dbReference type="Proteomes" id="UP000694906"/>
    </source>
</evidence>
<dbReference type="FunFam" id="3.40.50.410:FF:000025">
    <property type="entry name" value="Vitrin"/>
    <property type="match status" value="1"/>
</dbReference>